<feature type="domain" description="Peptidase S8/S53" evidence="8">
    <location>
        <begin position="56"/>
        <end position="322"/>
    </location>
</feature>
<evidence type="ECO:0000313" key="9">
    <source>
        <dbReference type="EMBL" id="GAA2590372.1"/>
    </source>
</evidence>
<proteinExistence type="inferred from homology"/>
<sequence>MSASPGPRRVLRASAFAFAAGIAIAVSAAAPAVADDGQWWYDAYKVADAHAEGWTGKGVKIAVVDSQINPELADFDGTDLTVAPGAACEGVEPSTTEANAESEHGSTVTAMLIGNGTGVAQTKGIVPDASVTFYGVGALGDCTPTSEVEASGHTPLGWMFQRALDDGADIVMTAIVQGQATTPDLMTVARAVASKTPLIAGNPNDGFKQGGLPAGLSGVVGVSAVDRDGNLPIAALGVENAILDTTVVAPGVGISTLGDNDSWDAPGVGTGTSLATPQVAGILAAAMQKYPDATGNQLIQALVNNTGSGDQPVTYDATDGYGYGAASLTRVLAADPSQYPDTNPLLDKVLQLPSPDQFAEAQQALASAEPTSSSEAPEPGSASLLPVFVGVGIGVVVLILAAVVVTVVIVRRNNTAQRKGQS</sequence>
<dbReference type="PANTHER" id="PTHR43806">
    <property type="entry name" value="PEPTIDASE S8"/>
    <property type="match status" value="1"/>
</dbReference>
<dbReference type="CDD" id="cd00306">
    <property type="entry name" value="Peptidases_S8_S53"/>
    <property type="match status" value="1"/>
</dbReference>
<feature type="active site" description="Charge relay system" evidence="5">
    <location>
        <position position="104"/>
    </location>
</feature>
<dbReference type="PANTHER" id="PTHR43806:SF11">
    <property type="entry name" value="CEREVISIN-RELATED"/>
    <property type="match status" value="1"/>
</dbReference>
<organism evidence="9 10">
    <name type="scientific">Microbacterium binotii</name>
    <dbReference type="NCBI Taxonomy" id="462710"/>
    <lineage>
        <taxon>Bacteria</taxon>
        <taxon>Bacillati</taxon>
        <taxon>Actinomycetota</taxon>
        <taxon>Actinomycetes</taxon>
        <taxon>Micrococcales</taxon>
        <taxon>Microbacteriaceae</taxon>
        <taxon>Microbacterium</taxon>
    </lineage>
</organism>
<comment type="caution">
    <text evidence="9">The sequence shown here is derived from an EMBL/GenBank/DDBJ whole genome shotgun (WGS) entry which is preliminary data.</text>
</comment>
<name>A0ABP6BVW6_9MICO</name>
<evidence type="ECO:0000256" key="2">
    <source>
        <dbReference type="ARBA" id="ARBA00022670"/>
    </source>
</evidence>
<evidence type="ECO:0000256" key="1">
    <source>
        <dbReference type="ARBA" id="ARBA00011073"/>
    </source>
</evidence>
<evidence type="ECO:0000259" key="8">
    <source>
        <dbReference type="Pfam" id="PF00082"/>
    </source>
</evidence>
<dbReference type="InterPro" id="IPR050131">
    <property type="entry name" value="Peptidase_S8_subtilisin-like"/>
</dbReference>
<protein>
    <recommendedName>
        <fullName evidence="8">Peptidase S8/S53 domain-containing protein</fullName>
    </recommendedName>
</protein>
<feature type="transmembrane region" description="Helical" evidence="6">
    <location>
        <begin position="384"/>
        <end position="410"/>
    </location>
</feature>
<evidence type="ECO:0000313" key="10">
    <source>
        <dbReference type="Proteomes" id="UP001500274"/>
    </source>
</evidence>
<dbReference type="SUPFAM" id="SSF52743">
    <property type="entry name" value="Subtilisin-like"/>
    <property type="match status" value="1"/>
</dbReference>
<evidence type="ECO:0000256" key="7">
    <source>
        <dbReference type="SAM" id="SignalP"/>
    </source>
</evidence>
<dbReference type="PROSITE" id="PS00138">
    <property type="entry name" value="SUBTILASE_SER"/>
    <property type="match status" value="1"/>
</dbReference>
<dbReference type="PROSITE" id="PS51892">
    <property type="entry name" value="SUBTILASE"/>
    <property type="match status" value="1"/>
</dbReference>
<evidence type="ECO:0000256" key="5">
    <source>
        <dbReference type="PROSITE-ProRule" id="PRU01240"/>
    </source>
</evidence>
<dbReference type="InterPro" id="IPR000209">
    <property type="entry name" value="Peptidase_S8/S53_dom"/>
</dbReference>
<keyword evidence="6" id="KW-1133">Transmembrane helix</keyword>
<feature type="active site" description="Charge relay system" evidence="5">
    <location>
        <position position="65"/>
    </location>
</feature>
<dbReference type="EMBL" id="BAAARI010000038">
    <property type="protein sequence ID" value="GAA2590372.1"/>
    <property type="molecule type" value="Genomic_DNA"/>
</dbReference>
<keyword evidence="7" id="KW-0732">Signal</keyword>
<evidence type="ECO:0000256" key="3">
    <source>
        <dbReference type="ARBA" id="ARBA00022801"/>
    </source>
</evidence>
<feature type="signal peptide" evidence="7">
    <location>
        <begin position="1"/>
        <end position="28"/>
    </location>
</feature>
<feature type="active site" description="Charge relay system" evidence="5">
    <location>
        <position position="273"/>
    </location>
</feature>
<reference evidence="10" key="1">
    <citation type="journal article" date="2019" name="Int. J. Syst. Evol. Microbiol.">
        <title>The Global Catalogue of Microorganisms (GCM) 10K type strain sequencing project: providing services to taxonomists for standard genome sequencing and annotation.</title>
        <authorList>
            <consortium name="The Broad Institute Genomics Platform"/>
            <consortium name="The Broad Institute Genome Sequencing Center for Infectious Disease"/>
            <person name="Wu L."/>
            <person name="Ma J."/>
        </authorList>
    </citation>
    <scope>NUCLEOTIDE SEQUENCE [LARGE SCALE GENOMIC DNA]</scope>
    <source>
        <strain evidence="10">JCM 16365</strain>
    </source>
</reference>
<dbReference type="PRINTS" id="PR00723">
    <property type="entry name" value="SUBTILISIN"/>
</dbReference>
<keyword evidence="3 5" id="KW-0378">Hydrolase</keyword>
<dbReference type="InterPro" id="IPR036852">
    <property type="entry name" value="Peptidase_S8/S53_dom_sf"/>
</dbReference>
<keyword evidence="4 5" id="KW-0720">Serine protease</keyword>
<dbReference type="Pfam" id="PF00082">
    <property type="entry name" value="Peptidase_S8"/>
    <property type="match status" value="1"/>
</dbReference>
<feature type="chain" id="PRO_5047318871" description="Peptidase S8/S53 domain-containing protein" evidence="7">
    <location>
        <begin position="29"/>
        <end position="422"/>
    </location>
</feature>
<dbReference type="InterPro" id="IPR015500">
    <property type="entry name" value="Peptidase_S8_subtilisin-rel"/>
</dbReference>
<keyword evidence="10" id="KW-1185">Reference proteome</keyword>
<keyword evidence="6" id="KW-0472">Membrane</keyword>
<evidence type="ECO:0000256" key="6">
    <source>
        <dbReference type="SAM" id="Phobius"/>
    </source>
</evidence>
<keyword evidence="2 5" id="KW-0645">Protease</keyword>
<dbReference type="Proteomes" id="UP001500274">
    <property type="component" value="Unassembled WGS sequence"/>
</dbReference>
<dbReference type="RefSeq" id="WP_344230996.1">
    <property type="nucleotide sequence ID" value="NZ_BAAARI010000038.1"/>
</dbReference>
<gene>
    <name evidence="9" type="ORF">GCM10009862_30850</name>
</gene>
<dbReference type="InterPro" id="IPR023828">
    <property type="entry name" value="Peptidase_S8_Ser-AS"/>
</dbReference>
<comment type="similarity">
    <text evidence="1 5">Belongs to the peptidase S8 family.</text>
</comment>
<dbReference type="Gene3D" id="3.40.50.200">
    <property type="entry name" value="Peptidase S8/S53 domain"/>
    <property type="match status" value="1"/>
</dbReference>
<keyword evidence="6" id="KW-0812">Transmembrane</keyword>
<accession>A0ABP6BVW6</accession>
<evidence type="ECO:0000256" key="4">
    <source>
        <dbReference type="ARBA" id="ARBA00022825"/>
    </source>
</evidence>